<keyword evidence="18" id="KW-1015">Disulfide bond</keyword>
<dbReference type="Pfam" id="PF10613">
    <property type="entry name" value="Lig_chan-Glu_bd"/>
    <property type="match status" value="1"/>
</dbReference>
<keyword evidence="11" id="KW-0325">Glycoprotein</keyword>
<evidence type="ECO:0000256" key="9">
    <source>
        <dbReference type="ARBA" id="ARBA00023136"/>
    </source>
</evidence>
<evidence type="ECO:0000256" key="4">
    <source>
        <dbReference type="ARBA" id="ARBA00022692"/>
    </source>
</evidence>
<feature type="binding site" evidence="16">
    <location>
        <position position="710"/>
    </location>
    <ligand>
        <name>L-glutamate</name>
        <dbReference type="ChEBI" id="CHEBI:29985"/>
    </ligand>
</feature>
<organism evidence="23">
    <name type="scientific">Daphnia magna</name>
    <dbReference type="NCBI Taxonomy" id="35525"/>
    <lineage>
        <taxon>Eukaryota</taxon>
        <taxon>Metazoa</taxon>
        <taxon>Ecdysozoa</taxon>
        <taxon>Arthropoda</taxon>
        <taxon>Crustacea</taxon>
        <taxon>Branchiopoda</taxon>
        <taxon>Diplostraca</taxon>
        <taxon>Cladocera</taxon>
        <taxon>Anomopoda</taxon>
        <taxon>Daphniidae</taxon>
        <taxon>Daphnia</taxon>
    </lineage>
</organism>
<evidence type="ECO:0000259" key="21">
    <source>
        <dbReference type="SMART" id="SM00079"/>
    </source>
</evidence>
<dbReference type="Gene3D" id="3.40.50.2300">
    <property type="match status" value="2"/>
</dbReference>
<dbReference type="InterPro" id="IPR015683">
    <property type="entry name" value="Ionotropic_Glu_rcpt"/>
</dbReference>
<comment type="similarity">
    <text evidence="1">Belongs to the glutamate-gated ion channel (TC 1.A.10.1) family.</text>
</comment>
<evidence type="ECO:0000259" key="22">
    <source>
        <dbReference type="SMART" id="SM00918"/>
    </source>
</evidence>
<keyword evidence="3" id="KW-1003">Cell membrane</keyword>
<dbReference type="Gene3D" id="1.10.287.70">
    <property type="match status" value="1"/>
</dbReference>
<evidence type="ECO:0000256" key="18">
    <source>
        <dbReference type="PIRSR" id="PIRSR601508-3"/>
    </source>
</evidence>
<dbReference type="CDD" id="cd13715">
    <property type="entry name" value="PBP2_iGluR_AMPA"/>
    <property type="match status" value="1"/>
</dbReference>
<evidence type="ECO:0000313" key="23">
    <source>
        <dbReference type="EMBL" id="JAN20994.1"/>
    </source>
</evidence>
<evidence type="ECO:0000256" key="3">
    <source>
        <dbReference type="ARBA" id="ARBA00022475"/>
    </source>
</evidence>
<evidence type="ECO:0000256" key="2">
    <source>
        <dbReference type="ARBA" id="ARBA00022448"/>
    </source>
</evidence>
<feature type="transmembrane region" description="Helical" evidence="19">
    <location>
        <begin position="660"/>
        <end position="681"/>
    </location>
</feature>
<keyword evidence="4 19" id="KW-0812">Transmembrane</keyword>
<feature type="binding site" evidence="16">
    <location>
        <position position="544"/>
    </location>
    <ligand>
        <name>L-glutamate</name>
        <dbReference type="ChEBI" id="CHEBI:29985"/>
    </ligand>
</feature>
<keyword evidence="6 19" id="KW-1133">Transmembrane helix</keyword>
<dbReference type="OrthoDB" id="5984008at2759"/>
<dbReference type="EMBL" id="GDIQ01052945">
    <property type="protein sequence ID" value="JAN41792.1"/>
    <property type="molecule type" value="Transcribed_RNA"/>
</dbReference>
<dbReference type="FunFam" id="3.40.190.10:FF:000001">
    <property type="entry name" value="Glutamate receptor ionotropic, kainate 2"/>
    <property type="match status" value="1"/>
</dbReference>
<dbReference type="GO" id="GO:0022824">
    <property type="term" value="F:transmitter-gated monoatomic ion channel activity"/>
    <property type="evidence" value="ECO:0007669"/>
    <property type="project" value="UniProtKB-ARBA"/>
</dbReference>
<proteinExistence type="inferred from homology"/>
<dbReference type="PRINTS" id="PR00177">
    <property type="entry name" value="NMDARECEPTOR"/>
</dbReference>
<dbReference type="InterPro" id="IPR001508">
    <property type="entry name" value="Iono_Glu_rcpt_met"/>
</dbReference>
<evidence type="ECO:0000256" key="16">
    <source>
        <dbReference type="PIRSR" id="PIRSR601508-1"/>
    </source>
</evidence>
<dbReference type="InterPro" id="IPR028082">
    <property type="entry name" value="Peripla_BP_I"/>
</dbReference>
<feature type="domain" description="Ionotropic glutamate receptor C-terminal" evidence="21">
    <location>
        <begin position="450"/>
        <end position="823"/>
    </location>
</feature>
<feature type="disulfide bond" evidence="18">
    <location>
        <begin position="772"/>
        <end position="827"/>
    </location>
</feature>
<dbReference type="GO" id="GO:0007166">
    <property type="term" value="P:cell surface receptor signaling pathway"/>
    <property type="evidence" value="ECO:0007669"/>
    <property type="project" value="UniProtKB-ARBA"/>
</dbReference>
<dbReference type="Gene3D" id="3.40.190.10">
    <property type="entry name" value="Periplasmic binding protein-like II"/>
    <property type="match status" value="2"/>
</dbReference>
<feature type="chain" id="PRO_5007424317" evidence="20">
    <location>
        <begin position="29"/>
        <end position="908"/>
    </location>
</feature>
<evidence type="ECO:0000256" key="8">
    <source>
        <dbReference type="ARBA" id="ARBA00023065"/>
    </source>
</evidence>
<keyword evidence="8" id="KW-0406">Ion transport</keyword>
<feature type="signal peptide" evidence="20">
    <location>
        <begin position="1"/>
        <end position="28"/>
    </location>
</feature>
<feature type="site" description="Interaction with the cone snail toxin Con-ikot-ikot" evidence="17">
    <location>
        <position position="715"/>
    </location>
</feature>
<keyword evidence="10 23" id="KW-0675">Receptor</keyword>
<keyword evidence="9 19" id="KW-0472">Membrane</keyword>
<evidence type="ECO:0000256" key="6">
    <source>
        <dbReference type="ARBA" id="ARBA00022989"/>
    </source>
</evidence>
<evidence type="ECO:0000256" key="5">
    <source>
        <dbReference type="ARBA" id="ARBA00022729"/>
    </source>
</evidence>
<evidence type="ECO:0000256" key="10">
    <source>
        <dbReference type="ARBA" id="ARBA00023170"/>
    </source>
</evidence>
<dbReference type="GO" id="GO:0045211">
    <property type="term" value="C:postsynaptic membrane"/>
    <property type="evidence" value="ECO:0007669"/>
    <property type="project" value="UniProtKB-SubCell"/>
</dbReference>
<dbReference type="InterPro" id="IPR001828">
    <property type="entry name" value="ANF_lig-bd_rcpt"/>
</dbReference>
<evidence type="ECO:0000256" key="19">
    <source>
        <dbReference type="SAM" id="Phobius"/>
    </source>
</evidence>
<evidence type="ECO:0000256" key="14">
    <source>
        <dbReference type="ARBA" id="ARBA00023303"/>
    </source>
</evidence>
<dbReference type="InterPro" id="IPR019594">
    <property type="entry name" value="Glu/Gly-bd"/>
</dbReference>
<dbReference type="EMBL" id="GDIQ01073743">
    <property type="protein sequence ID" value="JAN20994.1"/>
    <property type="molecule type" value="Transcribed_RNA"/>
</dbReference>
<feature type="transmembrane region" description="Helical" evidence="19">
    <location>
        <begin position="848"/>
        <end position="870"/>
    </location>
</feature>
<evidence type="ECO:0000256" key="17">
    <source>
        <dbReference type="PIRSR" id="PIRSR601508-2"/>
    </source>
</evidence>
<reference evidence="23" key="1">
    <citation type="submission" date="2015-10" db="EMBL/GenBank/DDBJ databases">
        <title>EvidentialGene: Evidence-directed Construction of Complete mRNA Transcriptomes without Genomes.</title>
        <authorList>
            <person name="Gilbert D.G."/>
        </authorList>
    </citation>
    <scope>NUCLEOTIDE SEQUENCE</scope>
</reference>
<keyword evidence="14" id="KW-0407">Ion channel</keyword>
<accession>A0A0P6DQ48</accession>
<feature type="transmembrane region" description="Helical" evidence="19">
    <location>
        <begin position="584"/>
        <end position="602"/>
    </location>
</feature>
<feature type="domain" description="Ionotropic glutamate receptor L-glutamate and glycine-binding" evidence="22">
    <location>
        <begin position="460"/>
        <end position="528"/>
    </location>
</feature>
<dbReference type="Pfam" id="PF00060">
    <property type="entry name" value="Lig_chan"/>
    <property type="match status" value="1"/>
</dbReference>
<dbReference type="FunFam" id="3.40.190.10:FF:000087">
    <property type="entry name" value="glutamate receptor 4 isoform X2"/>
    <property type="match status" value="1"/>
</dbReference>
<evidence type="ECO:0000256" key="11">
    <source>
        <dbReference type="ARBA" id="ARBA00023180"/>
    </source>
</evidence>
<evidence type="ECO:0000256" key="20">
    <source>
        <dbReference type="SAM" id="SignalP"/>
    </source>
</evidence>
<keyword evidence="5 20" id="KW-0732">Signal</keyword>
<sequence length="908" mass="103144">MASTKGSTTFFLLVSLLTIIQRPHLKCGAQEVIPIGAIFEVGTDEMQAAFRHAVAQFNRMNESANGRRYELQAFVDIISTADTVKLSRLICTQLSRGIFAILGVVSADSFSTIHSYTNTYHMPFFSPWFPEKVPVPTSGLMDYALSLRPEYHQAILDVIAYYGWKNIIYIYDSHDGLLRLQELYQRIKPGSNNILIEMVRRVENSREAIQFLQTLESIDRYGRKFVVLDCSASLASEIIIQHVKDVHLGRRNYHYLLSGLVMDDRWDERVKEYGAINITGFRIIDTERPTVQQFFRTWEALDPAIYPGAGKPFIPAQAALVYDAVTLVADTFNRMLKKKPDTFRSYLQRNKGDSLANASRALNCSRNAVWEQGDRIAKFARKQSDLEGLTGSLRFGEDGKRENFTLSVVEMTVNSDIVKIGQWSEQTRFQMVPAKYVRLPATPEFEKNRTYIVTTYMEEPYMMMRKTEGGEEFTGNDQFEGYCKDMMDLIAAKLGINYELRKVKDHRYGNENPNVTGGWDGIIGELIRRETEVALGAITITSARERVVDFSAPFMELGISIMIKKPMKQKPGFLSFMSPLATEVWAAVGAIFLAVSLVLFSVHRWSKSGWRTIRRSTSVKQYVNDFTLGNSLWFTLGSLLRAGNVTVPRSISGRMVGAVWWFFTLILISSYTANLAAFLTVERMVTPINSAEDLARQTQVEYGTLNSGTTLDFFKNSKFAVYSRMWEFMNSRKHVFVRTYDEGIRRVRQSKGKYALLIESPKNDYVNERYPCDTMKVGRNFDTKGFGVATPLGSPLREQINLAVLSLKESDDLARLTNKWWYDRGECANADKQETTQNELSLSNVAGIFYILIGGLVLALAVAFFEFLYWSRVDAKKNKISLTEAMKAKARISITGEFTHLHHNSTVS</sequence>
<dbReference type="AlphaFoldDB" id="A0A0P6DQ48"/>
<dbReference type="Pfam" id="PF01094">
    <property type="entry name" value="ANF_receptor"/>
    <property type="match status" value="1"/>
</dbReference>
<protein>
    <submittedName>
        <fullName evidence="23">Glutamate receptor ionotropic, kainate</fullName>
    </submittedName>
</protein>
<keyword evidence="7" id="KW-0770">Synapse</keyword>
<evidence type="ECO:0000256" key="12">
    <source>
        <dbReference type="ARBA" id="ARBA00023257"/>
    </source>
</evidence>
<name>A0A0P6DQ48_9CRUS</name>
<evidence type="ECO:0000256" key="13">
    <source>
        <dbReference type="ARBA" id="ARBA00023286"/>
    </source>
</evidence>
<evidence type="ECO:0000256" key="15">
    <source>
        <dbReference type="ARBA" id="ARBA00034104"/>
    </source>
</evidence>
<dbReference type="SUPFAM" id="SSF53850">
    <property type="entry name" value="Periplasmic binding protein-like II"/>
    <property type="match status" value="1"/>
</dbReference>
<evidence type="ECO:0000256" key="7">
    <source>
        <dbReference type="ARBA" id="ARBA00023018"/>
    </source>
</evidence>
<feature type="binding site" evidence="16">
    <location>
        <position position="539"/>
    </location>
    <ligand>
        <name>L-glutamate</name>
        <dbReference type="ChEBI" id="CHEBI:29985"/>
    </ligand>
</feature>
<evidence type="ECO:0000256" key="1">
    <source>
        <dbReference type="ARBA" id="ARBA00008685"/>
    </source>
</evidence>
<dbReference type="FunFam" id="3.40.50.2300:FF:000186">
    <property type="entry name" value="Glutamate receptor 1"/>
    <property type="match status" value="1"/>
</dbReference>
<feature type="site" description="Crucial to convey clamshell closure to channel opening" evidence="17">
    <location>
        <position position="688"/>
    </location>
</feature>
<dbReference type="CDD" id="cd06380">
    <property type="entry name" value="PBP1_iGluR_AMPA"/>
    <property type="match status" value="1"/>
</dbReference>
<dbReference type="SUPFAM" id="SSF53822">
    <property type="entry name" value="Periplasmic binding protein-like I"/>
    <property type="match status" value="1"/>
</dbReference>
<keyword evidence="13" id="KW-1071">Ligand-gated ion channel</keyword>
<dbReference type="InterPro" id="IPR001320">
    <property type="entry name" value="Iontro_rcpt_C"/>
</dbReference>
<dbReference type="SMART" id="SM00079">
    <property type="entry name" value="PBPe"/>
    <property type="match status" value="1"/>
</dbReference>
<keyword evidence="2" id="KW-0813">Transport</keyword>
<keyword evidence="12" id="KW-0628">Postsynaptic cell membrane</keyword>
<dbReference type="FunFam" id="1.10.287.70:FF:000105">
    <property type="entry name" value="Eye-enriched kainate receptor, isoform A"/>
    <property type="match status" value="1"/>
</dbReference>
<feature type="binding site" evidence="16">
    <location>
        <position position="759"/>
    </location>
    <ligand>
        <name>L-glutamate</name>
        <dbReference type="ChEBI" id="CHEBI:29985"/>
    </ligand>
</feature>
<dbReference type="PANTHER" id="PTHR18966">
    <property type="entry name" value="IONOTROPIC GLUTAMATE RECEPTOR"/>
    <property type="match status" value="1"/>
</dbReference>
<comment type="subcellular location">
    <subcellularLocation>
        <location evidence="15">Postsynaptic cell membrane</location>
        <topology evidence="15">Multi-pass membrane protein</topology>
    </subcellularLocation>
</comment>
<dbReference type="SMART" id="SM00918">
    <property type="entry name" value="Lig_chan-Glu_bd"/>
    <property type="match status" value="1"/>
</dbReference>